<dbReference type="Pfam" id="PF01535">
    <property type="entry name" value="PPR"/>
    <property type="match status" value="2"/>
</dbReference>
<dbReference type="GO" id="GO:0003723">
    <property type="term" value="F:RNA binding"/>
    <property type="evidence" value="ECO:0007669"/>
    <property type="project" value="InterPro"/>
</dbReference>
<dbReference type="OrthoDB" id="185373at2759"/>
<gene>
    <name evidence="15" type="ORF">FNV43_RR16512</name>
</gene>
<protein>
    <recommendedName>
        <fullName evidence="14">DYW domain-containing protein</fullName>
    </recommendedName>
</protein>
<reference evidence="15" key="1">
    <citation type="submission" date="2020-03" db="EMBL/GenBank/DDBJ databases">
        <title>A high-quality chromosome-level genome assembly of a woody plant with both climbing and erect habits, Rhamnella rubrinervis.</title>
        <authorList>
            <person name="Lu Z."/>
            <person name="Yang Y."/>
            <person name="Zhu X."/>
            <person name="Sun Y."/>
        </authorList>
    </citation>
    <scope>NUCLEOTIDE SEQUENCE</scope>
    <source>
        <strain evidence="15">BYM</strain>
        <tissue evidence="15">Leaf</tissue>
    </source>
</reference>
<dbReference type="Proteomes" id="UP000796880">
    <property type="component" value="Unassembled WGS sequence"/>
</dbReference>
<organism evidence="15 16">
    <name type="scientific">Rhamnella rubrinervis</name>
    <dbReference type="NCBI Taxonomy" id="2594499"/>
    <lineage>
        <taxon>Eukaryota</taxon>
        <taxon>Viridiplantae</taxon>
        <taxon>Streptophyta</taxon>
        <taxon>Embryophyta</taxon>
        <taxon>Tracheophyta</taxon>
        <taxon>Spermatophyta</taxon>
        <taxon>Magnoliopsida</taxon>
        <taxon>eudicotyledons</taxon>
        <taxon>Gunneridae</taxon>
        <taxon>Pentapetalae</taxon>
        <taxon>rosids</taxon>
        <taxon>fabids</taxon>
        <taxon>Rosales</taxon>
        <taxon>Rhamnaceae</taxon>
        <taxon>rhamnoid group</taxon>
        <taxon>Rhamneae</taxon>
        <taxon>Rhamnella</taxon>
    </lineage>
</organism>
<comment type="similarity">
    <text evidence="4 12">Belongs to the glycosyl hydrolase 28 family.</text>
</comment>
<sequence>MAGLLSPSVFHIQSAFAILLFLFPLLLQSHPAISPILRLNPLPLTLSVTDFGATGDGVHYDTAAIQSAIDACYTTIAVCRVTFPPGSYLTATVRLKSGVLLDVQVGATILGGTRIDDYPKEESRWYVVLAENASDVGITGGGVVDGQSSAFVERFDEKKNVMVSWNRTGACSGDECRPRLVGFIGCNNVRVWNVTLTQPAYWCLHIVRCENTSIHDVSIYGDFNTPNNDGIDIEDSNNTVITRCHIDTGDDAICPKTYTGPLYNLTAKECWIRTKSSAIKLGSASWFNFKGLVFDNITIVDSHRGLGFQIRDGGNVSDITFSNINISTRYYDPSWWGRAEPIYVTTCPRDSSSKEGSISKLLFINITANSENGVFLSGSKGGLLSNLRFININFTYRRWTKYDGGLIDYRPGCQGLVNHTIAGIIMEHIDGLVVENVNMRWFDNHLKRWNNPLDFRPSTDTCRRVSNSRLVLHSMLRKISVPVYHQNHVIYSIFNTLIARQLSLSSFPPDSLYLKSLCSNGRLREALLEMAVQGLDMKFEDYNTLLNECVNQRAIREGQRVHAHMIKTCYLPPVYLRTRLIVFYSKCDCLGDARRVLDEMTLRNVVSWTAMISAYSQRSYASEALSLFVQMLRSGTEPNEFTFATILTSCTGPLGCDFGGQIHCLIIKRNFESHIYVGSSLLDMYAKSGRIHEARGIFEGMPERDVVSCTAIISGYAQLGLDEEALELFRELQREGMIGNYVTYASVLTALSGLAALDLGRQVHNHVLRSQLPSYVVLQNSLIDMYSKCGSLTYSRRIFDSMTERTVISWNAMLVGYSKHGMGREVVELFKLMREENKVKPDSITLLAVLSACSHGGMENKGLEIFDDMAKKMYGEEPEMEHYGCVVDLLGRAGRVDEALEFIKAMPFEPTAAIWGSLLGACRVHSKVEVGEFVGRRLLEIEPENAGNYVILSNLYASAGKWEDVRGVRELMKKKIVIKEPGRSRIEVDQILHTFHASDRSHPRKEEVSAKVRELTVKFKEAGYVPDLSCVLYDVDEEQKEKMLLGHSEKLALAFGLIATAEGVPLRVIKNLRVCVDCHNFAKILSKICGREVSLRDKNRFHRFVGGTCSCGDYW</sequence>
<feature type="signal peptide" evidence="13">
    <location>
        <begin position="1"/>
        <end position="29"/>
    </location>
</feature>
<feature type="repeat" description="PPR" evidence="11">
    <location>
        <begin position="604"/>
        <end position="638"/>
    </location>
</feature>
<evidence type="ECO:0000256" key="11">
    <source>
        <dbReference type="PROSITE-ProRule" id="PRU00708"/>
    </source>
</evidence>
<dbReference type="Pfam" id="PF20431">
    <property type="entry name" value="E_motif"/>
    <property type="match status" value="1"/>
</dbReference>
<dbReference type="GO" id="GO:0008270">
    <property type="term" value="F:zinc ion binding"/>
    <property type="evidence" value="ECO:0007669"/>
    <property type="project" value="InterPro"/>
</dbReference>
<keyword evidence="5" id="KW-0134">Cell wall</keyword>
<evidence type="ECO:0000256" key="8">
    <source>
        <dbReference type="ARBA" id="ARBA00022946"/>
    </source>
</evidence>
<dbReference type="PANTHER" id="PTHR47926:SF466">
    <property type="entry name" value="(WILD MALAYSIAN BANANA) HYPOTHETICAL PROTEIN"/>
    <property type="match status" value="1"/>
</dbReference>
<dbReference type="Pfam" id="PF14432">
    <property type="entry name" value="DYW_deaminase"/>
    <property type="match status" value="1"/>
</dbReference>
<dbReference type="PANTHER" id="PTHR47926">
    <property type="entry name" value="PENTATRICOPEPTIDE REPEAT-CONTAINING PROTEIN"/>
    <property type="match status" value="1"/>
</dbReference>
<dbReference type="Gene3D" id="1.25.40.10">
    <property type="entry name" value="Tetratricopeptide repeat domain"/>
    <property type="match status" value="4"/>
</dbReference>
<comment type="similarity">
    <text evidence="3">Belongs to the PPR family. PCMP-H subfamily.</text>
</comment>
<dbReference type="Pfam" id="PF13041">
    <property type="entry name" value="PPR_2"/>
    <property type="match status" value="3"/>
</dbReference>
<evidence type="ECO:0000259" key="14">
    <source>
        <dbReference type="Pfam" id="PF14432"/>
    </source>
</evidence>
<proteinExistence type="inferred from homology"/>
<evidence type="ECO:0000256" key="1">
    <source>
        <dbReference type="ARBA" id="ARBA00004173"/>
    </source>
</evidence>
<dbReference type="InterPro" id="IPR011050">
    <property type="entry name" value="Pectin_lyase_fold/virulence"/>
</dbReference>
<dbReference type="InterPro" id="IPR032867">
    <property type="entry name" value="DYW_dom"/>
</dbReference>
<name>A0A8K0MDB6_9ROSA</name>
<keyword evidence="13" id="KW-0732">Signal</keyword>
<evidence type="ECO:0000313" key="16">
    <source>
        <dbReference type="Proteomes" id="UP000796880"/>
    </source>
</evidence>
<dbReference type="InterPro" id="IPR012334">
    <property type="entry name" value="Pectin_lyas_fold"/>
</dbReference>
<dbReference type="Pfam" id="PF00295">
    <property type="entry name" value="Glyco_hydro_28"/>
    <property type="match status" value="1"/>
</dbReference>
<evidence type="ECO:0000256" key="10">
    <source>
        <dbReference type="ARBA" id="ARBA00023295"/>
    </source>
</evidence>
<keyword evidence="9" id="KW-0496">Mitochondrion</keyword>
<keyword evidence="7 12" id="KW-0378">Hydrolase</keyword>
<comment type="subcellular location">
    <subcellularLocation>
        <location evidence="1">Mitochondrion</location>
    </subcellularLocation>
    <subcellularLocation>
        <location evidence="2">Secreted</location>
        <location evidence="2">Cell wall</location>
    </subcellularLocation>
</comment>
<keyword evidence="16" id="KW-1185">Reference proteome</keyword>
<evidence type="ECO:0000313" key="15">
    <source>
        <dbReference type="EMBL" id="KAF3442596.1"/>
    </source>
</evidence>
<dbReference type="PROSITE" id="PS51375">
    <property type="entry name" value="PPR"/>
    <property type="match status" value="3"/>
</dbReference>
<dbReference type="InterPro" id="IPR000743">
    <property type="entry name" value="Glyco_hydro_28"/>
</dbReference>
<dbReference type="Gene3D" id="2.160.20.10">
    <property type="entry name" value="Single-stranded right-handed beta-helix, Pectin lyase-like"/>
    <property type="match status" value="1"/>
</dbReference>
<keyword evidence="6" id="KW-0677">Repeat</keyword>
<keyword evidence="8" id="KW-0809">Transit peptide</keyword>
<comment type="caution">
    <text evidence="15">The sequence shown here is derived from an EMBL/GenBank/DDBJ whole genome shotgun (WGS) entry which is preliminary data.</text>
</comment>
<keyword evidence="10 12" id="KW-0326">Glycosidase</keyword>
<dbReference type="FunFam" id="1.25.40.10:FF:000144">
    <property type="entry name" value="Pentatricopeptide repeat-containing protein, mitochondrial"/>
    <property type="match status" value="1"/>
</dbReference>
<evidence type="ECO:0000256" key="5">
    <source>
        <dbReference type="ARBA" id="ARBA00022512"/>
    </source>
</evidence>
<dbReference type="InterPro" id="IPR046848">
    <property type="entry name" value="E_motif"/>
</dbReference>
<dbReference type="GO" id="GO:0004650">
    <property type="term" value="F:polygalacturonase activity"/>
    <property type="evidence" value="ECO:0007669"/>
    <property type="project" value="InterPro"/>
</dbReference>
<feature type="repeat" description="PPR" evidence="11">
    <location>
        <begin position="705"/>
        <end position="739"/>
    </location>
</feature>
<evidence type="ECO:0000256" key="2">
    <source>
        <dbReference type="ARBA" id="ARBA00004191"/>
    </source>
</evidence>
<evidence type="ECO:0000256" key="4">
    <source>
        <dbReference type="ARBA" id="ARBA00008834"/>
    </source>
</evidence>
<dbReference type="InterPro" id="IPR046960">
    <property type="entry name" value="PPR_At4g14850-like_plant"/>
</dbReference>
<evidence type="ECO:0000256" key="6">
    <source>
        <dbReference type="ARBA" id="ARBA00022737"/>
    </source>
</evidence>
<evidence type="ECO:0000256" key="7">
    <source>
        <dbReference type="ARBA" id="ARBA00022801"/>
    </source>
</evidence>
<dbReference type="FunFam" id="1.25.40.10:FF:000366">
    <property type="entry name" value="Pentatricopeptide (PPR) repeat-containing protein"/>
    <property type="match status" value="1"/>
</dbReference>
<dbReference type="EMBL" id="VOIH02000007">
    <property type="protein sequence ID" value="KAF3442596.1"/>
    <property type="molecule type" value="Genomic_DNA"/>
</dbReference>
<dbReference type="InterPro" id="IPR002885">
    <property type="entry name" value="PPR_rpt"/>
</dbReference>
<accession>A0A8K0MDB6</accession>
<keyword evidence="5" id="KW-0964">Secreted</keyword>
<dbReference type="FunFam" id="1.25.40.10:FF:000501">
    <property type="entry name" value="Putative pentatricopeptide repeat-containing protein mitochondrial"/>
    <property type="match status" value="1"/>
</dbReference>
<dbReference type="AlphaFoldDB" id="A0A8K0MDB6"/>
<evidence type="ECO:0000256" key="13">
    <source>
        <dbReference type="SAM" id="SignalP"/>
    </source>
</evidence>
<evidence type="ECO:0000256" key="9">
    <source>
        <dbReference type="ARBA" id="ARBA00023128"/>
    </source>
</evidence>
<dbReference type="GO" id="GO:0009451">
    <property type="term" value="P:RNA modification"/>
    <property type="evidence" value="ECO:0007669"/>
    <property type="project" value="InterPro"/>
</dbReference>
<feature type="domain" description="DYW" evidence="14">
    <location>
        <begin position="1023"/>
        <end position="1115"/>
    </location>
</feature>
<dbReference type="NCBIfam" id="TIGR00756">
    <property type="entry name" value="PPR"/>
    <property type="match status" value="4"/>
</dbReference>
<dbReference type="SUPFAM" id="SSF51126">
    <property type="entry name" value="Pectin lyase-like"/>
    <property type="match status" value="1"/>
</dbReference>
<feature type="repeat" description="PPR" evidence="11">
    <location>
        <begin position="806"/>
        <end position="840"/>
    </location>
</feature>
<dbReference type="GO" id="GO:0005975">
    <property type="term" value="P:carbohydrate metabolic process"/>
    <property type="evidence" value="ECO:0007669"/>
    <property type="project" value="InterPro"/>
</dbReference>
<evidence type="ECO:0000256" key="12">
    <source>
        <dbReference type="RuleBase" id="RU361169"/>
    </source>
</evidence>
<dbReference type="GO" id="GO:0005739">
    <property type="term" value="C:mitochondrion"/>
    <property type="evidence" value="ECO:0007669"/>
    <property type="project" value="UniProtKB-SubCell"/>
</dbReference>
<evidence type="ECO:0000256" key="3">
    <source>
        <dbReference type="ARBA" id="ARBA00006643"/>
    </source>
</evidence>
<dbReference type="InterPro" id="IPR011990">
    <property type="entry name" value="TPR-like_helical_dom_sf"/>
</dbReference>
<feature type="chain" id="PRO_5035420734" description="DYW domain-containing protein" evidence="13">
    <location>
        <begin position="30"/>
        <end position="1115"/>
    </location>
</feature>
<dbReference type="FunFam" id="1.25.40.10:FF:000488">
    <property type="entry name" value="Pentatricopeptide repeat-containing protein, mitochondrial"/>
    <property type="match status" value="1"/>
</dbReference>